<dbReference type="EMBL" id="NHZQ01000010">
    <property type="protein sequence ID" value="PSK59311.1"/>
    <property type="molecule type" value="Genomic_DNA"/>
</dbReference>
<feature type="region of interest" description="Disordered" evidence="1">
    <location>
        <begin position="1"/>
        <end position="33"/>
    </location>
</feature>
<dbReference type="AlphaFoldDB" id="A0A2P8AFU3"/>
<evidence type="ECO:0000256" key="1">
    <source>
        <dbReference type="SAM" id="MobiDB-lite"/>
    </source>
</evidence>
<protein>
    <submittedName>
        <fullName evidence="2">Uncharacterized protein</fullName>
    </submittedName>
</protein>
<comment type="caution">
    <text evidence="2">The sequence shown here is derived from an EMBL/GenBank/DDBJ whole genome shotgun (WGS) entry which is preliminary data.</text>
</comment>
<evidence type="ECO:0000313" key="3">
    <source>
        <dbReference type="Proteomes" id="UP000243723"/>
    </source>
</evidence>
<sequence length="386" mass="43999">MNNIIRSAGNPTVDSSRVPNAGDSSTGFSPEISNDQQNVQLHSSFHNSRNAGYYREIFHRLFNDEDRSDVITCYENYVDQQPPPILAGHDLEDVLLNSPTHLYFSVYLATLRYRSRSDNVRSEIDSLAWILFEELATYQECASVTTSRARSLKLVIISNSSSDPNIEHESTVSKIFYVVNRAFLYSSASPHVVSLVTSRHQRKSVLLTDGFPDFVIAVTAALFSVFDLFSHHKENVTKAERRNALCHGYILNLVDEQLKDMYLRLETPEEAVRTSKLPGHVWDVRPERQLELILPMYEYSNEPSLEARNAEVPTGPNEPQEDLRPSSTLSYRPEGEETLLGRISDSMTQVLETEIFLFGNRAILQKFDFDVAHMKDYKDDFSSLFL</sequence>
<organism evidence="2 3">
    <name type="scientific">Elsinoe australis</name>
    <dbReference type="NCBI Taxonomy" id="40998"/>
    <lineage>
        <taxon>Eukaryota</taxon>
        <taxon>Fungi</taxon>
        <taxon>Dikarya</taxon>
        <taxon>Ascomycota</taxon>
        <taxon>Pezizomycotina</taxon>
        <taxon>Dothideomycetes</taxon>
        <taxon>Dothideomycetidae</taxon>
        <taxon>Myriangiales</taxon>
        <taxon>Elsinoaceae</taxon>
        <taxon>Elsinoe</taxon>
    </lineage>
</organism>
<reference evidence="2 3" key="1">
    <citation type="submission" date="2017-05" db="EMBL/GenBank/DDBJ databases">
        <title>Draft genome sequence of Elsinoe australis.</title>
        <authorList>
            <person name="Cheng Q."/>
        </authorList>
    </citation>
    <scope>NUCLEOTIDE SEQUENCE [LARGE SCALE GENOMIC DNA]</scope>
    <source>
        <strain evidence="2 3">NL1</strain>
    </source>
</reference>
<evidence type="ECO:0000313" key="2">
    <source>
        <dbReference type="EMBL" id="PSK59311.1"/>
    </source>
</evidence>
<accession>A0A2P8AFU3</accession>
<dbReference type="Proteomes" id="UP000243723">
    <property type="component" value="Unassembled WGS sequence"/>
</dbReference>
<proteinExistence type="predicted"/>
<feature type="region of interest" description="Disordered" evidence="1">
    <location>
        <begin position="306"/>
        <end position="331"/>
    </location>
</feature>
<name>A0A2P8AFU3_9PEZI</name>
<gene>
    <name evidence="2" type="ORF">B9Z65_3635</name>
</gene>
<keyword evidence="3" id="KW-1185">Reference proteome</keyword>